<reference evidence="1 2" key="1">
    <citation type="submission" date="2017-11" db="EMBL/GenBank/DDBJ databases">
        <title>De-novo sequencing of pomegranate (Punica granatum L.) genome.</title>
        <authorList>
            <person name="Akparov Z."/>
            <person name="Amiraslanov A."/>
            <person name="Hajiyeva S."/>
            <person name="Abbasov M."/>
            <person name="Kaur K."/>
            <person name="Hamwieh A."/>
            <person name="Solovyev V."/>
            <person name="Salamov A."/>
            <person name="Braich B."/>
            <person name="Kosarev P."/>
            <person name="Mahmoud A."/>
            <person name="Hajiyev E."/>
            <person name="Babayeva S."/>
            <person name="Izzatullayeva V."/>
            <person name="Mammadov A."/>
            <person name="Mammadov A."/>
            <person name="Sharifova S."/>
            <person name="Ojaghi J."/>
            <person name="Eynullazada K."/>
            <person name="Bayramov B."/>
            <person name="Abdulazimova A."/>
            <person name="Shahmuradov I."/>
        </authorList>
    </citation>
    <scope>NUCLEOTIDE SEQUENCE [LARGE SCALE GENOMIC DNA]</scope>
    <source>
        <strain evidence="2">cv. AG2017</strain>
        <tissue evidence="1">Leaf</tissue>
    </source>
</reference>
<protein>
    <submittedName>
        <fullName evidence="1">Uncharacterized protein</fullName>
    </submittedName>
</protein>
<proteinExistence type="predicted"/>
<evidence type="ECO:0000313" key="1">
    <source>
        <dbReference type="EMBL" id="PKI74526.1"/>
    </source>
</evidence>
<sequence>MLFKFELSERPVESFLFLAMRMGFGFRRPQCEAFGAPIVLLAMHGYIETFSMMPQRLYRWFDAPVGFGPFSSRLSRTARTVCSVAYCARGELYSRWLSGVGELIGDLVKDCFAFPDFYIAAGAWMRSASWKLGRSQCTSHAEVVLMQTSTVDAPVYIAWKCSSWVDDVQGGLSANVERECSVFSVDVDRGRRFPRSSLLTLSCGSRNWCLLEKYALEVDGRIWPRGCYCLTTVGGPLH</sequence>
<organism evidence="1 2">
    <name type="scientific">Punica granatum</name>
    <name type="common">Pomegranate</name>
    <dbReference type="NCBI Taxonomy" id="22663"/>
    <lineage>
        <taxon>Eukaryota</taxon>
        <taxon>Viridiplantae</taxon>
        <taxon>Streptophyta</taxon>
        <taxon>Embryophyta</taxon>
        <taxon>Tracheophyta</taxon>
        <taxon>Spermatophyta</taxon>
        <taxon>Magnoliopsida</taxon>
        <taxon>eudicotyledons</taxon>
        <taxon>Gunneridae</taxon>
        <taxon>Pentapetalae</taxon>
        <taxon>rosids</taxon>
        <taxon>malvids</taxon>
        <taxon>Myrtales</taxon>
        <taxon>Lythraceae</taxon>
        <taxon>Punica</taxon>
    </lineage>
</organism>
<dbReference type="AlphaFoldDB" id="A0A2I0L301"/>
<name>A0A2I0L301_PUNGR</name>
<keyword evidence="2" id="KW-1185">Reference proteome</keyword>
<dbReference type="EMBL" id="PGOL01000198">
    <property type="protein sequence ID" value="PKI74526.1"/>
    <property type="molecule type" value="Genomic_DNA"/>
</dbReference>
<evidence type="ECO:0000313" key="2">
    <source>
        <dbReference type="Proteomes" id="UP000233551"/>
    </source>
</evidence>
<comment type="caution">
    <text evidence="1">The sequence shown here is derived from an EMBL/GenBank/DDBJ whole genome shotgun (WGS) entry which is preliminary data.</text>
</comment>
<gene>
    <name evidence="1" type="ORF">CRG98_005068</name>
</gene>
<dbReference type="Proteomes" id="UP000233551">
    <property type="component" value="Unassembled WGS sequence"/>
</dbReference>
<accession>A0A2I0L301</accession>